<organism evidence="2 3">
    <name type="scientific">Batillaria attramentaria</name>
    <dbReference type="NCBI Taxonomy" id="370345"/>
    <lineage>
        <taxon>Eukaryota</taxon>
        <taxon>Metazoa</taxon>
        <taxon>Spiralia</taxon>
        <taxon>Lophotrochozoa</taxon>
        <taxon>Mollusca</taxon>
        <taxon>Gastropoda</taxon>
        <taxon>Caenogastropoda</taxon>
        <taxon>Sorbeoconcha</taxon>
        <taxon>Cerithioidea</taxon>
        <taxon>Batillariidae</taxon>
        <taxon>Batillaria</taxon>
    </lineage>
</organism>
<feature type="region of interest" description="Disordered" evidence="1">
    <location>
        <begin position="67"/>
        <end position="89"/>
    </location>
</feature>
<dbReference type="EMBL" id="JACVVK020000058">
    <property type="protein sequence ID" value="KAK7497424.1"/>
    <property type="molecule type" value="Genomic_DNA"/>
</dbReference>
<evidence type="ECO:0000313" key="2">
    <source>
        <dbReference type="EMBL" id="KAK7497424.1"/>
    </source>
</evidence>
<keyword evidence="3" id="KW-1185">Reference proteome</keyword>
<proteinExistence type="predicted"/>
<comment type="caution">
    <text evidence="2">The sequence shown here is derived from an EMBL/GenBank/DDBJ whole genome shotgun (WGS) entry which is preliminary data.</text>
</comment>
<dbReference type="Proteomes" id="UP001519460">
    <property type="component" value="Unassembled WGS sequence"/>
</dbReference>
<dbReference type="AlphaFoldDB" id="A0ABD0LEI3"/>
<protein>
    <recommendedName>
        <fullName evidence="4">C2H2-type domain-containing protein</fullName>
    </recommendedName>
</protein>
<name>A0ABD0LEI3_9CAEN</name>
<accession>A0ABD0LEI3</accession>
<reference evidence="2 3" key="1">
    <citation type="journal article" date="2023" name="Sci. Data">
        <title>Genome assembly of the Korean intertidal mud-creeper Batillaria attramentaria.</title>
        <authorList>
            <person name="Patra A.K."/>
            <person name="Ho P.T."/>
            <person name="Jun S."/>
            <person name="Lee S.J."/>
            <person name="Kim Y."/>
            <person name="Won Y.J."/>
        </authorList>
    </citation>
    <scope>NUCLEOTIDE SEQUENCE [LARGE SCALE GENOMIC DNA]</scope>
    <source>
        <strain evidence="2">Wonlab-2016</strain>
    </source>
</reference>
<evidence type="ECO:0008006" key="4">
    <source>
        <dbReference type="Google" id="ProtNLM"/>
    </source>
</evidence>
<feature type="compositionally biased region" description="Polar residues" evidence="1">
    <location>
        <begin position="67"/>
        <end position="79"/>
    </location>
</feature>
<evidence type="ECO:0000256" key="1">
    <source>
        <dbReference type="SAM" id="MobiDB-lite"/>
    </source>
</evidence>
<gene>
    <name evidence="2" type="ORF">BaRGS_00011266</name>
</gene>
<evidence type="ECO:0000313" key="3">
    <source>
        <dbReference type="Proteomes" id="UP001519460"/>
    </source>
</evidence>
<sequence length="172" mass="19555">MKMSISEVRQQGVYLTKVATLAQVFDWPSVLNFDTAFRRDRHAANKNWETDNNYLMQAYLRQKSSGNEARTAASLSGNSRAGDKTDPRTGKPICKRFNSQKDCGFHACSTCFSTNHGETRHVTKKRIVSFVHSSPLHMKLQTWKEEMCDDPDKEFIISGITEGFSLVDENKL</sequence>